<dbReference type="Pfam" id="PF01713">
    <property type="entry name" value="Smr"/>
    <property type="match status" value="1"/>
</dbReference>
<dbReference type="PANTHER" id="PTHR35562">
    <property type="entry name" value="DNA ENDONUCLEASE SMRA-RELATED"/>
    <property type="match status" value="1"/>
</dbReference>
<dbReference type="InterPro" id="IPR036063">
    <property type="entry name" value="Smr_dom_sf"/>
</dbReference>
<dbReference type="InterPro" id="IPR002625">
    <property type="entry name" value="Smr_dom"/>
</dbReference>
<name>A0A495BKC9_VOGIN</name>
<protein>
    <submittedName>
        <fullName evidence="2">DNA-nicking Smr family endonuclease</fullName>
    </submittedName>
</protein>
<organism evidence="2 3">
    <name type="scientific">Vogesella indigofera</name>
    <name type="common">Pseudomonas indigofera</name>
    <dbReference type="NCBI Taxonomy" id="45465"/>
    <lineage>
        <taxon>Bacteria</taxon>
        <taxon>Pseudomonadati</taxon>
        <taxon>Pseudomonadota</taxon>
        <taxon>Betaproteobacteria</taxon>
        <taxon>Neisseriales</taxon>
        <taxon>Chromobacteriaceae</taxon>
        <taxon>Vogesella</taxon>
    </lineage>
</organism>
<comment type="caution">
    <text evidence="2">The sequence shown here is derived from an EMBL/GenBank/DDBJ whole genome shotgun (WGS) entry which is preliminary data.</text>
</comment>
<keyword evidence="2" id="KW-0378">Hydrolase</keyword>
<dbReference type="Gene3D" id="3.30.1370.110">
    <property type="match status" value="1"/>
</dbReference>
<dbReference type="RefSeq" id="WP_047968289.1">
    <property type="nucleotide sequence ID" value="NZ_JAQQKZ010000004.1"/>
</dbReference>
<dbReference type="AlphaFoldDB" id="A0A495BKC9"/>
<accession>A0A495BKC9</accession>
<reference evidence="2 3" key="1">
    <citation type="submission" date="2018-10" db="EMBL/GenBank/DDBJ databases">
        <title>Genomic Encyclopedia of Type Strains, Phase IV (KMG-IV): sequencing the most valuable type-strain genomes for metagenomic binning, comparative biology and taxonomic classification.</title>
        <authorList>
            <person name="Goeker M."/>
        </authorList>
    </citation>
    <scope>NUCLEOTIDE SEQUENCE [LARGE SCALE GENOMIC DNA]</scope>
    <source>
        <strain evidence="2 3">DSM 3303</strain>
    </source>
</reference>
<sequence length="205" mass="22823">MKSLKEQLKPVKAQARPARVLPVAVAANPEPEPDFRQLMRDVRPLKQDGRVCYTPPLPKPRPLPQHRASQTPLTPQAEQALFAQMIGWFEPAQIDSQHRSPGTPSNTLKKLRAGHWPVCAELDLHGLDRFAAHEQLTVFLHRARHLGQCVRVIHGKGLSSPGEPVLPKMVRAWLSHHPDVLAFCETRIEQGGSGAVLALLRRPHG</sequence>
<evidence type="ECO:0000313" key="3">
    <source>
        <dbReference type="Proteomes" id="UP000279384"/>
    </source>
</evidence>
<proteinExistence type="predicted"/>
<dbReference type="PROSITE" id="PS50828">
    <property type="entry name" value="SMR"/>
    <property type="match status" value="1"/>
</dbReference>
<dbReference type="EMBL" id="RBID01000005">
    <property type="protein sequence ID" value="RKQ61994.1"/>
    <property type="molecule type" value="Genomic_DNA"/>
</dbReference>
<keyword evidence="2" id="KW-0540">Nuclease</keyword>
<dbReference type="SMART" id="SM00463">
    <property type="entry name" value="SMR"/>
    <property type="match status" value="1"/>
</dbReference>
<dbReference type="GO" id="GO:0004519">
    <property type="term" value="F:endonuclease activity"/>
    <property type="evidence" value="ECO:0007669"/>
    <property type="project" value="UniProtKB-KW"/>
</dbReference>
<dbReference type="Proteomes" id="UP000279384">
    <property type="component" value="Unassembled WGS sequence"/>
</dbReference>
<keyword evidence="2" id="KW-0255">Endonuclease</keyword>
<evidence type="ECO:0000313" key="2">
    <source>
        <dbReference type="EMBL" id="RKQ61994.1"/>
    </source>
</evidence>
<feature type="domain" description="Smr" evidence="1">
    <location>
        <begin position="122"/>
        <end position="201"/>
    </location>
</feature>
<dbReference type="PANTHER" id="PTHR35562:SF2">
    <property type="entry name" value="DNA ENDONUCLEASE SMRA-RELATED"/>
    <property type="match status" value="1"/>
</dbReference>
<dbReference type="SUPFAM" id="SSF160443">
    <property type="entry name" value="SMR domain-like"/>
    <property type="match status" value="1"/>
</dbReference>
<gene>
    <name evidence="2" type="ORF">C8E02_0416</name>
</gene>
<evidence type="ECO:0000259" key="1">
    <source>
        <dbReference type="PROSITE" id="PS50828"/>
    </source>
</evidence>